<protein>
    <submittedName>
        <fullName evidence="7">Fatty acyl CoA synthetase</fullName>
    </submittedName>
</protein>
<dbReference type="STRING" id="5762.D2VE90"/>
<keyword evidence="8" id="KW-1185">Reference proteome</keyword>
<dbReference type="SUPFAM" id="SSF56801">
    <property type="entry name" value="Acetyl-CoA synthetase-like"/>
    <property type="match status" value="1"/>
</dbReference>
<sequence>MQKCFNLESSAGDQDFFTFNDENETDKTRNSRFAIYDDTSYDWFVTALALFKQNVTLVTIYASLGTDALIQALNESKVSGVMLNFSSLKEIVPRIAKECPRVKYILYNNRMCVNNSEEYGNGVVLTTIDELIEMGSQEKGEFKIKGTPHVSTDIQILMYTSGSTSAPKAVMITHHNVLSAVASFNCCIGVEREEEYIHIAYLPLGHILEIVVHSIILLRGGQICYGNARFLSEGTALPSGDIKFWRPSVLVGVPKVFDTIKKGAQLTLHSVAEKRGPFLGWLVNTLFKMAYSAKKRALAAGRDTPLWNKIIFKRFTDGVGGRLQLMLSGGSALIPETHEFLRICMNSVFIQGYGLTETCAGTSVANAFQTFSTGHTGPFVPCVEIRLCDVPEMGMFHKNPGGNPRGELWVRGENITLGYYKQKDLTLEAYGKLPNESSNTFFKTGDIVEILPNGSIKIIDRVKNLTKLQHGEYVALNKLESIYGDSPFVQPNGILVYADSYRDYPVALAMPQNKYLESLAKEKGISFNKVEELYTNPQILKAILQSLDKIATNSKLASYERIKAIYLCETEWTIENNMLTATQKLRRHAITEHYRDAIEKMYKP</sequence>
<dbReference type="VEuPathDB" id="AmoebaDB:NAEGRDRAFT_39060"/>
<dbReference type="InterPro" id="IPR042099">
    <property type="entry name" value="ANL_N_sf"/>
</dbReference>
<comment type="catalytic activity">
    <reaction evidence="5">
        <text>a long-chain fatty acid + ATP + CoA = a long-chain fatty acyl-CoA + AMP + diphosphate</text>
        <dbReference type="Rhea" id="RHEA:15421"/>
        <dbReference type="ChEBI" id="CHEBI:30616"/>
        <dbReference type="ChEBI" id="CHEBI:33019"/>
        <dbReference type="ChEBI" id="CHEBI:57287"/>
        <dbReference type="ChEBI" id="CHEBI:57560"/>
        <dbReference type="ChEBI" id="CHEBI:83139"/>
        <dbReference type="ChEBI" id="CHEBI:456215"/>
        <dbReference type="EC" id="6.2.1.3"/>
    </reaction>
</comment>
<gene>
    <name evidence="7" type="ORF">NAEGRDRAFT_39060</name>
</gene>
<dbReference type="OMA" id="RWEPVFH"/>
<keyword evidence="3" id="KW-0547">Nucleotide-binding</keyword>
<dbReference type="eggNOG" id="KOG1180">
    <property type="taxonomic scope" value="Eukaryota"/>
</dbReference>
<dbReference type="OrthoDB" id="1700726at2759"/>
<dbReference type="Proteomes" id="UP000006671">
    <property type="component" value="Unassembled WGS sequence"/>
</dbReference>
<proteinExistence type="inferred from homology"/>
<name>D2VE90_NAEGR</name>
<dbReference type="FunCoup" id="D2VE90">
    <property type="interactions" value="183"/>
</dbReference>
<dbReference type="GO" id="GO:0004467">
    <property type="term" value="F:long-chain fatty acid-CoA ligase activity"/>
    <property type="evidence" value="ECO:0007669"/>
    <property type="project" value="UniProtKB-EC"/>
</dbReference>
<comment type="similarity">
    <text evidence="1">Belongs to the ATP-dependent AMP-binding enzyme family.</text>
</comment>
<evidence type="ECO:0000256" key="1">
    <source>
        <dbReference type="ARBA" id="ARBA00006432"/>
    </source>
</evidence>
<evidence type="ECO:0000313" key="7">
    <source>
        <dbReference type="EMBL" id="EFC44754.1"/>
    </source>
</evidence>
<dbReference type="GeneID" id="8848900"/>
<dbReference type="RefSeq" id="XP_002677498.1">
    <property type="nucleotide sequence ID" value="XM_002677452.1"/>
</dbReference>
<dbReference type="InterPro" id="IPR020845">
    <property type="entry name" value="AMP-binding_CS"/>
</dbReference>
<reference evidence="7 8" key="1">
    <citation type="journal article" date="2010" name="Cell">
        <title>The genome of Naegleria gruberi illuminates early eukaryotic versatility.</title>
        <authorList>
            <person name="Fritz-Laylin L.K."/>
            <person name="Prochnik S.E."/>
            <person name="Ginger M.L."/>
            <person name="Dacks J.B."/>
            <person name="Carpenter M.L."/>
            <person name="Field M.C."/>
            <person name="Kuo A."/>
            <person name="Paredez A."/>
            <person name="Chapman J."/>
            <person name="Pham J."/>
            <person name="Shu S."/>
            <person name="Neupane R."/>
            <person name="Cipriano M."/>
            <person name="Mancuso J."/>
            <person name="Tu H."/>
            <person name="Salamov A."/>
            <person name="Lindquist E."/>
            <person name="Shapiro H."/>
            <person name="Lucas S."/>
            <person name="Grigoriev I.V."/>
            <person name="Cande W.Z."/>
            <person name="Fulton C."/>
            <person name="Rokhsar D.S."/>
            <person name="Dawson S.C."/>
        </authorList>
    </citation>
    <scope>NUCLEOTIDE SEQUENCE [LARGE SCALE GENOMIC DNA]</scope>
    <source>
        <strain evidence="7 8">NEG-M</strain>
    </source>
</reference>
<dbReference type="InParanoid" id="D2VE90"/>
<organism evidence="8">
    <name type="scientific">Naegleria gruberi</name>
    <name type="common">Amoeba</name>
    <dbReference type="NCBI Taxonomy" id="5762"/>
    <lineage>
        <taxon>Eukaryota</taxon>
        <taxon>Discoba</taxon>
        <taxon>Heterolobosea</taxon>
        <taxon>Tetramitia</taxon>
        <taxon>Eutetramitia</taxon>
        <taxon>Vahlkampfiidae</taxon>
        <taxon>Naegleria</taxon>
    </lineage>
</organism>
<evidence type="ECO:0000256" key="5">
    <source>
        <dbReference type="ARBA" id="ARBA00036813"/>
    </source>
</evidence>
<evidence type="ECO:0000259" key="6">
    <source>
        <dbReference type="Pfam" id="PF00501"/>
    </source>
</evidence>
<evidence type="ECO:0000313" key="8">
    <source>
        <dbReference type="Proteomes" id="UP000006671"/>
    </source>
</evidence>
<keyword evidence="2" id="KW-0436">Ligase</keyword>
<dbReference type="PROSITE" id="PS00455">
    <property type="entry name" value="AMP_BINDING"/>
    <property type="match status" value="1"/>
</dbReference>
<keyword evidence="4" id="KW-0067">ATP-binding</keyword>
<dbReference type="Pfam" id="PF00501">
    <property type="entry name" value="AMP-binding"/>
    <property type="match status" value="1"/>
</dbReference>
<evidence type="ECO:0000256" key="4">
    <source>
        <dbReference type="ARBA" id="ARBA00022840"/>
    </source>
</evidence>
<feature type="domain" description="AMP-dependent synthetase/ligase" evidence="6">
    <location>
        <begin position="29"/>
        <end position="420"/>
    </location>
</feature>
<accession>D2VE90</accession>
<dbReference type="GO" id="GO:0005783">
    <property type="term" value="C:endoplasmic reticulum"/>
    <property type="evidence" value="ECO:0007669"/>
    <property type="project" value="TreeGrafter"/>
</dbReference>
<dbReference type="GO" id="GO:0016020">
    <property type="term" value="C:membrane"/>
    <property type="evidence" value="ECO:0007669"/>
    <property type="project" value="TreeGrafter"/>
</dbReference>
<dbReference type="PANTHER" id="PTHR43272:SF83">
    <property type="entry name" value="ACYL-COA SYNTHETASE LONG-CHAIN, ISOFORM J"/>
    <property type="match status" value="1"/>
</dbReference>
<evidence type="ECO:0000256" key="2">
    <source>
        <dbReference type="ARBA" id="ARBA00022598"/>
    </source>
</evidence>
<dbReference type="KEGG" id="ngr:NAEGRDRAFT_39060"/>
<dbReference type="Gene3D" id="3.40.50.12780">
    <property type="entry name" value="N-terminal domain of ligase-like"/>
    <property type="match status" value="1"/>
</dbReference>
<dbReference type="PANTHER" id="PTHR43272">
    <property type="entry name" value="LONG-CHAIN-FATTY-ACID--COA LIGASE"/>
    <property type="match status" value="1"/>
</dbReference>
<dbReference type="InterPro" id="IPR000873">
    <property type="entry name" value="AMP-dep_synth/lig_dom"/>
</dbReference>
<dbReference type="GO" id="GO:0005524">
    <property type="term" value="F:ATP binding"/>
    <property type="evidence" value="ECO:0007669"/>
    <property type="project" value="UniProtKB-KW"/>
</dbReference>
<evidence type="ECO:0000256" key="3">
    <source>
        <dbReference type="ARBA" id="ARBA00022741"/>
    </source>
</evidence>
<dbReference type="AlphaFoldDB" id="D2VE90"/>
<dbReference type="EMBL" id="GG738866">
    <property type="protein sequence ID" value="EFC44754.1"/>
    <property type="molecule type" value="Genomic_DNA"/>
</dbReference>